<dbReference type="EMBL" id="JASCZI010181260">
    <property type="protein sequence ID" value="MED6180206.1"/>
    <property type="molecule type" value="Genomic_DNA"/>
</dbReference>
<gene>
    <name evidence="1" type="ORF">PIB30_008064</name>
</gene>
<accession>A0ABU6W5X9</accession>
<dbReference type="Proteomes" id="UP001341840">
    <property type="component" value="Unassembled WGS sequence"/>
</dbReference>
<comment type="caution">
    <text evidence="1">The sequence shown here is derived from an EMBL/GenBank/DDBJ whole genome shotgun (WGS) entry which is preliminary data.</text>
</comment>
<evidence type="ECO:0000313" key="1">
    <source>
        <dbReference type="EMBL" id="MED6180206.1"/>
    </source>
</evidence>
<sequence length="89" mass="9699">MGSINDTWAVSIATWRPKLTAGLSGPVFFKVGDPYVLIKGQGDQLDVTRSPDSDKAAIPALQQRWMCENEAAITTCAKAKRSNTVSETW</sequence>
<name>A0ABU6W5X9_9FABA</name>
<evidence type="ECO:0000313" key="2">
    <source>
        <dbReference type="Proteomes" id="UP001341840"/>
    </source>
</evidence>
<reference evidence="1 2" key="1">
    <citation type="journal article" date="2023" name="Plants (Basel)">
        <title>Bridging the Gap: Combining Genomics and Transcriptomics Approaches to Understand Stylosanthes scabra, an Orphan Legume from the Brazilian Caatinga.</title>
        <authorList>
            <person name="Ferreira-Neto J.R.C."/>
            <person name="da Silva M.D."/>
            <person name="Binneck E."/>
            <person name="de Melo N.F."/>
            <person name="da Silva R.H."/>
            <person name="de Melo A.L.T.M."/>
            <person name="Pandolfi V."/>
            <person name="Bustamante F.O."/>
            <person name="Brasileiro-Vidal A.C."/>
            <person name="Benko-Iseppon A.M."/>
        </authorList>
    </citation>
    <scope>NUCLEOTIDE SEQUENCE [LARGE SCALE GENOMIC DNA]</scope>
    <source>
        <tissue evidence="1">Leaves</tissue>
    </source>
</reference>
<keyword evidence="2" id="KW-1185">Reference proteome</keyword>
<proteinExistence type="predicted"/>
<protein>
    <submittedName>
        <fullName evidence="1">Uncharacterized protein</fullName>
    </submittedName>
</protein>
<organism evidence="1 2">
    <name type="scientific">Stylosanthes scabra</name>
    <dbReference type="NCBI Taxonomy" id="79078"/>
    <lineage>
        <taxon>Eukaryota</taxon>
        <taxon>Viridiplantae</taxon>
        <taxon>Streptophyta</taxon>
        <taxon>Embryophyta</taxon>
        <taxon>Tracheophyta</taxon>
        <taxon>Spermatophyta</taxon>
        <taxon>Magnoliopsida</taxon>
        <taxon>eudicotyledons</taxon>
        <taxon>Gunneridae</taxon>
        <taxon>Pentapetalae</taxon>
        <taxon>rosids</taxon>
        <taxon>fabids</taxon>
        <taxon>Fabales</taxon>
        <taxon>Fabaceae</taxon>
        <taxon>Papilionoideae</taxon>
        <taxon>50 kb inversion clade</taxon>
        <taxon>dalbergioids sensu lato</taxon>
        <taxon>Dalbergieae</taxon>
        <taxon>Pterocarpus clade</taxon>
        <taxon>Stylosanthes</taxon>
    </lineage>
</organism>